<comment type="caution">
    <text evidence="1">The sequence shown here is derived from an EMBL/GenBank/DDBJ whole genome shotgun (WGS) entry which is preliminary data.</text>
</comment>
<evidence type="ECO:0000313" key="2">
    <source>
        <dbReference type="Proteomes" id="UP000234323"/>
    </source>
</evidence>
<evidence type="ECO:0000313" key="1">
    <source>
        <dbReference type="EMBL" id="PKY53036.1"/>
    </source>
</evidence>
<dbReference type="Proteomes" id="UP000234323">
    <property type="component" value="Unassembled WGS sequence"/>
</dbReference>
<dbReference type="EMBL" id="LLXI01001315">
    <property type="protein sequence ID" value="PKY53036.1"/>
    <property type="molecule type" value="Genomic_DNA"/>
</dbReference>
<protein>
    <submittedName>
        <fullName evidence="1">Uncharacterized protein</fullName>
    </submittedName>
</protein>
<proteinExistence type="predicted"/>
<name>A0A2I1H2C1_9GLOM</name>
<dbReference type="AlphaFoldDB" id="A0A2I1H2C1"/>
<accession>A0A2I1H2C1</accession>
<reference evidence="1 2" key="1">
    <citation type="submission" date="2015-10" db="EMBL/GenBank/DDBJ databases">
        <title>Genome analyses suggest a sexual origin of heterokaryosis in a supposedly ancient asexual fungus.</title>
        <authorList>
            <person name="Ropars J."/>
            <person name="Sedzielewska K."/>
            <person name="Noel J."/>
            <person name="Charron P."/>
            <person name="Farinelli L."/>
            <person name="Marton T."/>
            <person name="Kruger M."/>
            <person name="Pelin A."/>
            <person name="Brachmann A."/>
            <person name="Corradi N."/>
        </authorList>
    </citation>
    <scope>NUCLEOTIDE SEQUENCE [LARGE SCALE GENOMIC DNA]</scope>
    <source>
        <strain evidence="1 2">A4</strain>
    </source>
</reference>
<sequence>MNNGINYIYKKNRFNKDEFEILGIQIAENKMHFNVIIRNAFEINHLYHLYSIEIPVQPIITINISLLLNALPIKLKQLKKQQSSYIISTDIENN</sequence>
<organism evidence="1 2">
    <name type="scientific">Rhizophagus irregularis</name>
    <dbReference type="NCBI Taxonomy" id="588596"/>
    <lineage>
        <taxon>Eukaryota</taxon>
        <taxon>Fungi</taxon>
        <taxon>Fungi incertae sedis</taxon>
        <taxon>Mucoromycota</taxon>
        <taxon>Glomeromycotina</taxon>
        <taxon>Glomeromycetes</taxon>
        <taxon>Glomerales</taxon>
        <taxon>Glomeraceae</taxon>
        <taxon>Rhizophagus</taxon>
    </lineage>
</organism>
<keyword evidence="2" id="KW-1185">Reference proteome</keyword>
<gene>
    <name evidence="1" type="ORF">RhiirA4_471038</name>
</gene>